<name>A0A0D8IVB2_9FIRM</name>
<dbReference type="GeneID" id="42858226"/>
<feature type="region of interest" description="Disordered" evidence="1">
    <location>
        <begin position="263"/>
        <end position="289"/>
    </location>
</feature>
<gene>
    <name evidence="3" type="ORF">TQ39_16925</name>
</gene>
<evidence type="ECO:0000313" key="3">
    <source>
        <dbReference type="EMBL" id="KJF38627.1"/>
    </source>
</evidence>
<dbReference type="Proteomes" id="UP000032483">
    <property type="component" value="Unassembled WGS sequence"/>
</dbReference>
<dbReference type="RefSeq" id="WP_050006397.1">
    <property type="nucleotide sequence ID" value="NZ_JXXK01000035.1"/>
</dbReference>
<keyword evidence="4" id="KW-1185">Reference proteome</keyword>
<protein>
    <submittedName>
        <fullName evidence="3">Uncharacterized protein</fullName>
    </submittedName>
</protein>
<reference evidence="3" key="1">
    <citation type="submission" date="2015-02" db="EMBL/GenBank/DDBJ databases">
        <title>A novel member of the family Ruminococcaceae isolated from human feces.</title>
        <authorList>
            <person name="Shkoporov A.N."/>
            <person name="Chaplin A.V."/>
            <person name="Motuzova O.V."/>
            <person name="Kafarskaia L.I."/>
            <person name="Khokhlova E.V."/>
            <person name="Efimov B.A."/>
        </authorList>
    </citation>
    <scope>NUCLEOTIDE SEQUENCE [LARGE SCALE GENOMIC DNA]</scope>
    <source>
        <strain evidence="3">585-1</strain>
    </source>
</reference>
<dbReference type="AlphaFoldDB" id="A0A0D8IVB2"/>
<feature type="compositionally biased region" description="Basic and acidic residues" evidence="1">
    <location>
        <begin position="1"/>
        <end position="21"/>
    </location>
</feature>
<keyword evidence="2" id="KW-0812">Transmembrane</keyword>
<evidence type="ECO:0000256" key="1">
    <source>
        <dbReference type="SAM" id="MobiDB-lite"/>
    </source>
</evidence>
<proteinExistence type="predicted"/>
<evidence type="ECO:0000256" key="2">
    <source>
        <dbReference type="SAM" id="Phobius"/>
    </source>
</evidence>
<feature type="compositionally biased region" description="Basic and acidic residues" evidence="1">
    <location>
        <begin position="38"/>
        <end position="62"/>
    </location>
</feature>
<feature type="transmembrane region" description="Helical" evidence="2">
    <location>
        <begin position="235"/>
        <end position="255"/>
    </location>
</feature>
<feature type="region of interest" description="Disordered" evidence="1">
    <location>
        <begin position="1"/>
        <end position="67"/>
    </location>
</feature>
<evidence type="ECO:0000313" key="4">
    <source>
        <dbReference type="Proteomes" id="UP000032483"/>
    </source>
</evidence>
<sequence>MKELKTKKSAEGARVKEKSDALPRAAKRMLRAGLMEKQASRQRETQEKAPERAAEEQVERAAMRGGETAADAGRAVFRQAVPLRAEREKDQWSDAQAVGRYRSASRAAHTDGVGQKTEKISRNRKILNRAREVDSCRPDTMRLKSIRQKRTVRDGAHRSSAFFKRGYGIAGAPKGVSQKQAARQFARQTVQATVQAARSAGRLLAQVGQTAARMASAVLSWLGAALAAASPVLVLVLIVGMVGAFLASPFGVLFFQRNDTGRDAHAAGDGGAERRILRPHRTDRTGEPP</sequence>
<keyword evidence="2" id="KW-1133">Transmembrane helix</keyword>
<accession>A0A0D8IVB2</accession>
<feature type="region of interest" description="Disordered" evidence="1">
    <location>
        <begin position="98"/>
        <end position="119"/>
    </location>
</feature>
<dbReference type="EMBL" id="JXXK01000035">
    <property type="protein sequence ID" value="KJF38627.1"/>
    <property type="molecule type" value="Genomic_DNA"/>
</dbReference>
<keyword evidence="2" id="KW-0472">Membrane</keyword>
<comment type="caution">
    <text evidence="3">The sequence shown here is derived from an EMBL/GenBank/DDBJ whole genome shotgun (WGS) entry which is preliminary data.</text>
</comment>
<organism evidence="3 4">
    <name type="scientific">Ruthenibacterium lactatiformans</name>
    <dbReference type="NCBI Taxonomy" id="1550024"/>
    <lineage>
        <taxon>Bacteria</taxon>
        <taxon>Bacillati</taxon>
        <taxon>Bacillota</taxon>
        <taxon>Clostridia</taxon>
        <taxon>Eubacteriales</taxon>
        <taxon>Oscillospiraceae</taxon>
        <taxon>Ruthenibacterium</taxon>
    </lineage>
</organism>